<keyword evidence="2" id="KW-1185">Reference proteome</keyword>
<proteinExistence type="predicted"/>
<comment type="caution">
    <text evidence="1">The sequence shown here is derived from an EMBL/GenBank/DDBJ whole genome shotgun (WGS) entry which is preliminary data.</text>
</comment>
<organism evidence="1 2">
    <name type="scientific">Methylorubrum suomiense</name>
    <dbReference type="NCBI Taxonomy" id="144191"/>
    <lineage>
        <taxon>Bacteria</taxon>
        <taxon>Pseudomonadati</taxon>
        <taxon>Pseudomonadota</taxon>
        <taxon>Alphaproteobacteria</taxon>
        <taxon>Hyphomicrobiales</taxon>
        <taxon>Methylobacteriaceae</taxon>
        <taxon>Methylorubrum</taxon>
    </lineage>
</organism>
<evidence type="ECO:0000313" key="2">
    <source>
        <dbReference type="Proteomes" id="UP001055093"/>
    </source>
</evidence>
<sequence>MAATLRTFVLRLHWALGLGAGLALVLTGVTGAIARYEAALQEWIDTASRW</sequence>
<protein>
    <recommendedName>
        <fullName evidence="3">PepSY domain-containing protein</fullName>
    </recommendedName>
</protein>
<evidence type="ECO:0008006" key="3">
    <source>
        <dbReference type="Google" id="ProtNLM"/>
    </source>
</evidence>
<dbReference type="RefSeq" id="WP_171015378.1">
    <property type="nucleotide sequence ID" value="NZ_BPRE01000005.1"/>
</dbReference>
<gene>
    <name evidence="1" type="ORF">BGCPKDLD_1934</name>
</gene>
<dbReference type="EMBL" id="BPRE01000005">
    <property type="protein sequence ID" value="GJE75350.1"/>
    <property type="molecule type" value="Genomic_DNA"/>
</dbReference>
<evidence type="ECO:0000313" key="1">
    <source>
        <dbReference type="EMBL" id="GJE75350.1"/>
    </source>
</evidence>
<dbReference type="Proteomes" id="UP001055093">
    <property type="component" value="Unassembled WGS sequence"/>
</dbReference>
<reference evidence="1" key="2">
    <citation type="submission" date="2021-08" db="EMBL/GenBank/DDBJ databases">
        <authorList>
            <person name="Tani A."/>
            <person name="Ola A."/>
            <person name="Ogura Y."/>
            <person name="Katsura K."/>
            <person name="Hayashi T."/>
        </authorList>
    </citation>
    <scope>NUCLEOTIDE SEQUENCE</scope>
    <source>
        <strain evidence="1">DSM 14458</strain>
    </source>
</reference>
<reference evidence="1" key="1">
    <citation type="journal article" date="2021" name="Front. Microbiol.">
        <title>Comprehensive Comparative Genomics and Phenotyping of Methylobacterium Species.</title>
        <authorList>
            <person name="Alessa O."/>
            <person name="Ogura Y."/>
            <person name="Fujitani Y."/>
            <person name="Takami H."/>
            <person name="Hayashi T."/>
            <person name="Sahin N."/>
            <person name="Tani A."/>
        </authorList>
    </citation>
    <scope>NUCLEOTIDE SEQUENCE</scope>
    <source>
        <strain evidence="1">DSM 14458</strain>
    </source>
</reference>
<accession>A0ABQ4UTM7</accession>
<name>A0ABQ4UTM7_9HYPH</name>